<dbReference type="AlphaFoldDB" id="A0A1D1Y6R6"/>
<evidence type="ECO:0000313" key="6">
    <source>
        <dbReference type="EMBL" id="JAT50300.1"/>
    </source>
</evidence>
<gene>
    <name evidence="6" type="primary">Ccdc22_2</name>
    <name evidence="6" type="ORF">g.50033</name>
</gene>
<feature type="region of interest" description="Disordered" evidence="3">
    <location>
        <begin position="114"/>
        <end position="173"/>
    </location>
</feature>
<proteinExistence type="inferred from homology"/>
<protein>
    <submittedName>
        <fullName evidence="6">Coiled-coil domain-containing protein 22</fullName>
    </submittedName>
</protein>
<keyword evidence="2" id="KW-0175">Coiled coil</keyword>
<dbReference type="PANTHER" id="PTHR15668:SF4">
    <property type="entry name" value="COILED-COIL DOMAIN-CONTAINING PROTEIN 22"/>
    <property type="match status" value="1"/>
</dbReference>
<sequence length="488" mass="55542">MDEAQEILLSSLESSGVALPPGVSSARGLSPDALLSISAQCLRLIDPSSPPLPASLPASAADRFKACTDVAAAVRSLGYRGQLTFRQLLYPSDDDSYKLLRFLVEVLSESSEGSKNAGKKLIGDKGGGGQAPDQSNDSVYTEQFRSKQECHSCGKEGSQHPHESEMDGRDPTFEKDMLSQRSDEYSVKLVEKLDSLHRQVSEMKSIDEDQQSQERLLMEDVHAKASEVQDLEYVFAILKVLSEMAFYDCRRTELYIEELNKRVEARRCNLLELESQWNEFEKSFDERRVLLEQSMYADKAEELKKCQQLEEIMLETDAIFSEIHKRDEEYSKLAEDLEKLPKVPTRRSYIQRITEITKNSQKQDADIDRIIKDTRELQIESNSISERLHRIYAVVDETVFREAKSDPVKRDPVRKNIYRLLKSIHDSFEQIADKILVTDRTQRESADLEAKLAGLTSRSVDIEKLQADLDAIVEENELLEQHPSTIDL</sequence>
<organism evidence="6">
    <name type="scientific">Anthurium amnicola</name>
    <dbReference type="NCBI Taxonomy" id="1678845"/>
    <lineage>
        <taxon>Eukaryota</taxon>
        <taxon>Viridiplantae</taxon>
        <taxon>Streptophyta</taxon>
        <taxon>Embryophyta</taxon>
        <taxon>Tracheophyta</taxon>
        <taxon>Spermatophyta</taxon>
        <taxon>Magnoliopsida</taxon>
        <taxon>Liliopsida</taxon>
        <taxon>Araceae</taxon>
        <taxon>Pothoideae</taxon>
        <taxon>Potheae</taxon>
        <taxon>Anthurium</taxon>
    </lineage>
</organism>
<feature type="coiled-coil region" evidence="2">
    <location>
        <begin position="438"/>
        <end position="482"/>
    </location>
</feature>
<evidence type="ECO:0000256" key="1">
    <source>
        <dbReference type="ARBA" id="ARBA00006438"/>
    </source>
</evidence>
<evidence type="ECO:0000259" key="4">
    <source>
        <dbReference type="Pfam" id="PF05667"/>
    </source>
</evidence>
<comment type="similarity">
    <text evidence="1">Belongs to the CCDC22 family.</text>
</comment>
<dbReference type="GO" id="GO:2000060">
    <property type="term" value="P:positive regulation of ubiquitin-dependent protein catabolic process"/>
    <property type="evidence" value="ECO:0007669"/>
    <property type="project" value="TreeGrafter"/>
</dbReference>
<feature type="compositionally biased region" description="Basic and acidic residues" evidence="3">
    <location>
        <begin position="144"/>
        <end position="173"/>
    </location>
</feature>
<name>A0A1D1Y6R6_9ARAE</name>
<feature type="compositionally biased region" description="Polar residues" evidence="3">
    <location>
        <begin position="132"/>
        <end position="143"/>
    </location>
</feature>
<evidence type="ECO:0000256" key="2">
    <source>
        <dbReference type="SAM" id="Coils"/>
    </source>
</evidence>
<dbReference type="PANTHER" id="PTHR15668">
    <property type="entry name" value="JM1 PROTEIN"/>
    <property type="match status" value="1"/>
</dbReference>
<dbReference type="InterPro" id="IPR048349">
    <property type="entry name" value="CCDC22_N"/>
</dbReference>
<feature type="domain" description="CCDC22 coiled-coil" evidence="4">
    <location>
        <begin position="143"/>
        <end position="454"/>
    </location>
</feature>
<dbReference type="InterPro" id="IPR008530">
    <property type="entry name" value="CCDC22"/>
</dbReference>
<dbReference type="GO" id="GO:0097602">
    <property type="term" value="F:cullin family protein binding"/>
    <property type="evidence" value="ECO:0007669"/>
    <property type="project" value="TreeGrafter"/>
</dbReference>
<dbReference type="Pfam" id="PF05667">
    <property type="entry name" value="CCDC22_CC"/>
    <property type="match status" value="1"/>
</dbReference>
<feature type="domain" description="CCDC22 N-terminal" evidence="5">
    <location>
        <begin position="1"/>
        <end position="108"/>
    </location>
</feature>
<reference evidence="6" key="1">
    <citation type="submission" date="2015-07" db="EMBL/GenBank/DDBJ databases">
        <title>Transcriptome Assembly of Anthurium amnicola.</title>
        <authorList>
            <person name="Suzuki J."/>
        </authorList>
    </citation>
    <scope>NUCLEOTIDE SEQUENCE</scope>
</reference>
<evidence type="ECO:0000256" key="3">
    <source>
        <dbReference type="SAM" id="MobiDB-lite"/>
    </source>
</evidence>
<dbReference type="InterPro" id="IPR048348">
    <property type="entry name" value="CCDC22_CC"/>
</dbReference>
<evidence type="ECO:0000259" key="5">
    <source>
        <dbReference type="Pfam" id="PF21674"/>
    </source>
</evidence>
<accession>A0A1D1Y6R6</accession>
<dbReference type="EMBL" id="GDJX01017636">
    <property type="protein sequence ID" value="JAT50300.1"/>
    <property type="molecule type" value="Transcribed_RNA"/>
</dbReference>
<dbReference type="Pfam" id="PF21674">
    <property type="entry name" value="CCDC22_N"/>
    <property type="match status" value="1"/>
</dbReference>